<organism evidence="1 2">
    <name type="scientific">Pomacea canaliculata</name>
    <name type="common">Golden apple snail</name>
    <dbReference type="NCBI Taxonomy" id="400727"/>
    <lineage>
        <taxon>Eukaryota</taxon>
        <taxon>Metazoa</taxon>
        <taxon>Spiralia</taxon>
        <taxon>Lophotrochozoa</taxon>
        <taxon>Mollusca</taxon>
        <taxon>Gastropoda</taxon>
        <taxon>Caenogastropoda</taxon>
        <taxon>Architaenioglossa</taxon>
        <taxon>Ampullarioidea</taxon>
        <taxon>Ampullariidae</taxon>
        <taxon>Pomacea</taxon>
    </lineage>
</organism>
<name>A0A2T7P3D3_POMCA</name>
<reference evidence="1 2" key="1">
    <citation type="submission" date="2018-04" db="EMBL/GenBank/DDBJ databases">
        <title>The genome of golden apple snail Pomacea canaliculata provides insight into stress tolerance and invasive adaptation.</title>
        <authorList>
            <person name="Liu C."/>
            <person name="Liu B."/>
            <person name="Ren Y."/>
            <person name="Zhang Y."/>
            <person name="Wang H."/>
            <person name="Li S."/>
            <person name="Jiang F."/>
            <person name="Yin L."/>
            <person name="Zhang G."/>
            <person name="Qian W."/>
            <person name="Fan W."/>
        </authorList>
    </citation>
    <scope>NUCLEOTIDE SEQUENCE [LARGE SCALE GENOMIC DNA]</scope>
    <source>
        <strain evidence="1">SZHN2017</strain>
        <tissue evidence="1">Muscle</tissue>
    </source>
</reference>
<gene>
    <name evidence="1" type="ORF">C0Q70_10493</name>
</gene>
<evidence type="ECO:0000313" key="2">
    <source>
        <dbReference type="Proteomes" id="UP000245119"/>
    </source>
</evidence>
<dbReference type="Proteomes" id="UP000245119">
    <property type="component" value="Linkage Group LG6"/>
</dbReference>
<accession>A0A2T7P3D3</accession>
<comment type="caution">
    <text evidence="1">The sequence shown here is derived from an EMBL/GenBank/DDBJ whole genome shotgun (WGS) entry which is preliminary data.</text>
</comment>
<sequence>MLVPVWMETRCKSVEGPSSRKPDSIPKITGSAPELVTAGHRPLPGQAVKVLPRGAKCDICNVDMSQCITGLQNSITHTGIQQVHLSD</sequence>
<dbReference type="AlphaFoldDB" id="A0A2T7P3D3"/>
<evidence type="ECO:0000313" key="1">
    <source>
        <dbReference type="EMBL" id="PVD27918.1"/>
    </source>
</evidence>
<proteinExistence type="predicted"/>
<keyword evidence="2" id="KW-1185">Reference proteome</keyword>
<protein>
    <submittedName>
        <fullName evidence="1">Uncharacterized protein</fullName>
    </submittedName>
</protein>
<dbReference type="EMBL" id="PZQS01000006">
    <property type="protein sequence ID" value="PVD27918.1"/>
    <property type="molecule type" value="Genomic_DNA"/>
</dbReference>